<reference evidence="3" key="1">
    <citation type="submission" date="2015-02" db="EMBL/GenBank/DDBJ databases">
        <authorList>
            <person name="Chooi Y.-H."/>
        </authorList>
    </citation>
    <scope>NUCLEOTIDE SEQUENCE [LARGE SCALE GENOMIC DNA]</scope>
    <source>
        <strain evidence="3">strain Y</strain>
    </source>
</reference>
<accession>A0A0D6JA57</accession>
<feature type="transmembrane region" description="Helical" evidence="1">
    <location>
        <begin position="59"/>
        <end position="80"/>
    </location>
</feature>
<gene>
    <name evidence="2" type="ORF">YBN1229_v1_0230</name>
</gene>
<dbReference type="RefSeq" id="WP_052743588.1">
    <property type="nucleotide sequence ID" value="NZ_LN829118.1"/>
</dbReference>
<evidence type="ECO:0000313" key="3">
    <source>
        <dbReference type="Proteomes" id="UP000033187"/>
    </source>
</evidence>
<feature type="transmembrane region" description="Helical" evidence="1">
    <location>
        <begin position="111"/>
        <end position="130"/>
    </location>
</feature>
<name>A0A0D6JA57_9HYPH</name>
<sequence>MDKASNLQRAFWSFLGYMLVGPFFGGLAVAIVLGLAPLLGLAALLPADLPPAGVASVSAFLWSVAPATVAAIIVAVLILLRGQLGWIEAAVAGVVGFFLAAIVLHMPYQDLFAPLAFLGGLISLAVRYALISGGILEG</sequence>
<dbReference type="KEGG" id="fil:BN1229_v1_0226"/>
<keyword evidence="1" id="KW-1133">Transmembrane helix</keyword>
<dbReference type="Proteomes" id="UP000033187">
    <property type="component" value="Chromosome 1"/>
</dbReference>
<proteinExistence type="predicted"/>
<keyword evidence="1" id="KW-0472">Membrane</keyword>
<dbReference type="EMBL" id="LN829119">
    <property type="protein sequence ID" value="CPR15148.1"/>
    <property type="molecule type" value="Genomic_DNA"/>
</dbReference>
<keyword evidence="1" id="KW-0812">Transmembrane</keyword>
<evidence type="ECO:0000256" key="1">
    <source>
        <dbReference type="SAM" id="Phobius"/>
    </source>
</evidence>
<evidence type="ECO:0000313" key="2">
    <source>
        <dbReference type="EMBL" id="CPR15148.1"/>
    </source>
</evidence>
<dbReference type="KEGG" id="fiy:BN1229_v1_0230"/>
<keyword evidence="3" id="KW-1185">Reference proteome</keyword>
<dbReference type="AlphaFoldDB" id="A0A0D6JA57"/>
<organism evidence="2 3">
    <name type="scientific">Candidatus Filomicrobium marinum</name>
    <dbReference type="NCBI Taxonomy" id="1608628"/>
    <lineage>
        <taxon>Bacteria</taxon>
        <taxon>Pseudomonadati</taxon>
        <taxon>Pseudomonadota</taxon>
        <taxon>Alphaproteobacteria</taxon>
        <taxon>Hyphomicrobiales</taxon>
        <taxon>Hyphomicrobiaceae</taxon>
        <taxon>Filomicrobium</taxon>
    </lineage>
</organism>
<protein>
    <submittedName>
        <fullName evidence="2">Uncharacterized protein</fullName>
    </submittedName>
</protein>
<feature type="transmembrane region" description="Helical" evidence="1">
    <location>
        <begin position="12"/>
        <end position="39"/>
    </location>
</feature>
<feature type="transmembrane region" description="Helical" evidence="1">
    <location>
        <begin position="87"/>
        <end position="105"/>
    </location>
</feature>